<dbReference type="Proteomes" id="UP000299102">
    <property type="component" value="Unassembled WGS sequence"/>
</dbReference>
<evidence type="ECO:0000313" key="1">
    <source>
        <dbReference type="EMBL" id="GBP06628.1"/>
    </source>
</evidence>
<protein>
    <submittedName>
        <fullName evidence="1">Uncharacterized protein</fullName>
    </submittedName>
</protein>
<comment type="caution">
    <text evidence="1">The sequence shown here is derived from an EMBL/GenBank/DDBJ whole genome shotgun (WGS) entry which is preliminary data.</text>
</comment>
<reference evidence="1 2" key="1">
    <citation type="journal article" date="2019" name="Commun. Biol.">
        <title>The bagworm genome reveals a unique fibroin gene that provides high tensile strength.</title>
        <authorList>
            <person name="Kono N."/>
            <person name="Nakamura H."/>
            <person name="Ohtoshi R."/>
            <person name="Tomita M."/>
            <person name="Numata K."/>
            <person name="Arakawa K."/>
        </authorList>
    </citation>
    <scope>NUCLEOTIDE SEQUENCE [LARGE SCALE GENOMIC DNA]</scope>
</reference>
<keyword evidence="2" id="KW-1185">Reference proteome</keyword>
<dbReference type="AlphaFoldDB" id="A0A4C1SZK7"/>
<gene>
    <name evidence="1" type="ORF">EVAR_92604_1</name>
</gene>
<sequence length="123" mass="13584">MSSRCVSFRVVRGGFVTTYAAISVRAAVRARPGRAPTSRDRDLPPQEFVVWNIGRVRNGLLCEQSSVPFVLPLEASPAWILNLLLQFIKLVDLVVDPHFVPAFYSGPGTALALTPFFFFGSCR</sequence>
<proteinExistence type="predicted"/>
<organism evidence="1 2">
    <name type="scientific">Eumeta variegata</name>
    <name type="common">Bagworm moth</name>
    <name type="synonym">Eumeta japonica</name>
    <dbReference type="NCBI Taxonomy" id="151549"/>
    <lineage>
        <taxon>Eukaryota</taxon>
        <taxon>Metazoa</taxon>
        <taxon>Ecdysozoa</taxon>
        <taxon>Arthropoda</taxon>
        <taxon>Hexapoda</taxon>
        <taxon>Insecta</taxon>
        <taxon>Pterygota</taxon>
        <taxon>Neoptera</taxon>
        <taxon>Endopterygota</taxon>
        <taxon>Lepidoptera</taxon>
        <taxon>Glossata</taxon>
        <taxon>Ditrysia</taxon>
        <taxon>Tineoidea</taxon>
        <taxon>Psychidae</taxon>
        <taxon>Oiketicinae</taxon>
        <taxon>Eumeta</taxon>
    </lineage>
</organism>
<evidence type="ECO:0000313" key="2">
    <source>
        <dbReference type="Proteomes" id="UP000299102"/>
    </source>
</evidence>
<accession>A0A4C1SZK7</accession>
<name>A0A4C1SZK7_EUMVA</name>
<dbReference type="EMBL" id="BGZK01000023">
    <property type="protein sequence ID" value="GBP06628.1"/>
    <property type="molecule type" value="Genomic_DNA"/>
</dbReference>